<evidence type="ECO:0000313" key="2">
    <source>
        <dbReference type="Proteomes" id="UP000177876"/>
    </source>
</evidence>
<sequence length="356" mass="39607">MLNDKGLSKVSRRLLVVLCTVLLAGGTFLVLGISVWAQEQPAQSGGSAQPAQDTGSIQFWEPQIGTRTVYYMQDINDIHGEVWGPVFLGYFDIDLLYDDPLWPEPYQLYDSHYYTTDGISNLNPVYFDLVGPWYFRMTTPYKLVEEVIGIHEAPDAAKFPAATYAVKFFIIGSGGVRTWGIVYRSNDAGAQKWYEWGGSVEYFIPGEEKSTKSIVHYHKRSSTKDLVAYPLASFPYSTGGTGSIEEYYVEIESHSPESGVHTDLGDYVSVPLITVVAQGKITVPAGTYDATLIKYDWTVTRRYGSKKFTEIEYAWLVQGVGVVTDITSLPNELGPTFKTATDIQVMEVQTTPAAQK</sequence>
<proteinExistence type="predicted"/>
<name>A0A1F2WKE4_9ACTN</name>
<dbReference type="Proteomes" id="UP000177876">
    <property type="component" value="Unassembled WGS sequence"/>
</dbReference>
<dbReference type="EMBL" id="MELK01000035">
    <property type="protein sequence ID" value="OFW57301.1"/>
    <property type="molecule type" value="Genomic_DNA"/>
</dbReference>
<dbReference type="STRING" id="1797197.A2Y75_07700"/>
<protein>
    <submittedName>
        <fullName evidence="1">Uncharacterized protein</fullName>
    </submittedName>
</protein>
<accession>A0A1F2WKE4</accession>
<reference evidence="1 2" key="1">
    <citation type="journal article" date="2016" name="Nat. Commun.">
        <title>Thousands of microbial genomes shed light on interconnected biogeochemical processes in an aquifer system.</title>
        <authorList>
            <person name="Anantharaman K."/>
            <person name="Brown C.T."/>
            <person name="Hug L.A."/>
            <person name="Sharon I."/>
            <person name="Castelle C.J."/>
            <person name="Probst A.J."/>
            <person name="Thomas B.C."/>
            <person name="Singh A."/>
            <person name="Wilkins M.J."/>
            <person name="Karaoz U."/>
            <person name="Brodie E.L."/>
            <person name="Williams K.H."/>
            <person name="Hubbard S.S."/>
            <person name="Banfield J.F."/>
        </authorList>
    </citation>
    <scope>NUCLEOTIDE SEQUENCE [LARGE SCALE GENOMIC DNA]</scope>
</reference>
<organism evidence="1 2">
    <name type="scientific">Candidatus Solincola sediminis</name>
    <dbReference type="NCBI Taxonomy" id="1797199"/>
    <lineage>
        <taxon>Bacteria</taxon>
        <taxon>Bacillati</taxon>
        <taxon>Actinomycetota</taxon>
        <taxon>Candidatus Geothermincolia</taxon>
        <taxon>Candidatus Geothermincolales</taxon>
        <taxon>Candidatus Geothermincolaceae</taxon>
        <taxon>Candidatus Solincola</taxon>
    </lineage>
</organism>
<dbReference type="AlphaFoldDB" id="A0A1F2WKE4"/>
<evidence type="ECO:0000313" key="1">
    <source>
        <dbReference type="EMBL" id="OFW57301.1"/>
    </source>
</evidence>
<comment type="caution">
    <text evidence="1">The sequence shown here is derived from an EMBL/GenBank/DDBJ whole genome shotgun (WGS) entry which is preliminary data.</text>
</comment>
<gene>
    <name evidence="1" type="ORF">A2Y75_07700</name>
</gene>
<dbReference type="Gene3D" id="2.40.360.20">
    <property type="match status" value="1"/>
</dbReference>